<keyword evidence="2" id="KW-1185">Reference proteome</keyword>
<dbReference type="EMBL" id="JBEDUW010000006">
    <property type="protein sequence ID" value="KAK9922280.1"/>
    <property type="molecule type" value="Genomic_DNA"/>
</dbReference>
<dbReference type="AlphaFoldDB" id="A0AAW1WBK7"/>
<comment type="caution">
    <text evidence="1">The sequence shown here is derived from an EMBL/GenBank/DDBJ whole genome shotgun (WGS) entry which is preliminary data.</text>
</comment>
<accession>A0AAW1WBK7</accession>
<name>A0AAW1WBK7_RUBAR</name>
<protein>
    <submittedName>
        <fullName evidence="1">Uncharacterized protein</fullName>
    </submittedName>
</protein>
<sequence>MASRINGLGRRWDEQGGGRGMVKARDWVEGLCTVRFVFDEMDEVEGEWIEGEGCGLALFGCTVVLMRCGFVNLELVKGLRHVVFIRHGWWLFE</sequence>
<organism evidence="1 2">
    <name type="scientific">Rubus argutus</name>
    <name type="common">Southern blackberry</name>
    <dbReference type="NCBI Taxonomy" id="59490"/>
    <lineage>
        <taxon>Eukaryota</taxon>
        <taxon>Viridiplantae</taxon>
        <taxon>Streptophyta</taxon>
        <taxon>Embryophyta</taxon>
        <taxon>Tracheophyta</taxon>
        <taxon>Spermatophyta</taxon>
        <taxon>Magnoliopsida</taxon>
        <taxon>eudicotyledons</taxon>
        <taxon>Gunneridae</taxon>
        <taxon>Pentapetalae</taxon>
        <taxon>rosids</taxon>
        <taxon>fabids</taxon>
        <taxon>Rosales</taxon>
        <taxon>Rosaceae</taxon>
        <taxon>Rosoideae</taxon>
        <taxon>Rosoideae incertae sedis</taxon>
        <taxon>Rubus</taxon>
    </lineage>
</organism>
<proteinExistence type="predicted"/>
<evidence type="ECO:0000313" key="2">
    <source>
        <dbReference type="Proteomes" id="UP001457282"/>
    </source>
</evidence>
<reference evidence="1 2" key="1">
    <citation type="journal article" date="2023" name="G3 (Bethesda)">
        <title>A chromosome-length genome assembly and annotation of blackberry (Rubus argutus, cv. 'Hillquist').</title>
        <authorList>
            <person name="Bruna T."/>
            <person name="Aryal R."/>
            <person name="Dudchenko O."/>
            <person name="Sargent D.J."/>
            <person name="Mead D."/>
            <person name="Buti M."/>
            <person name="Cavallini A."/>
            <person name="Hytonen T."/>
            <person name="Andres J."/>
            <person name="Pham M."/>
            <person name="Weisz D."/>
            <person name="Mascagni F."/>
            <person name="Usai G."/>
            <person name="Natali L."/>
            <person name="Bassil N."/>
            <person name="Fernandez G.E."/>
            <person name="Lomsadze A."/>
            <person name="Armour M."/>
            <person name="Olukolu B."/>
            <person name="Poorten T."/>
            <person name="Britton C."/>
            <person name="Davik J."/>
            <person name="Ashrafi H."/>
            <person name="Aiden E.L."/>
            <person name="Borodovsky M."/>
            <person name="Worthington M."/>
        </authorList>
    </citation>
    <scope>NUCLEOTIDE SEQUENCE [LARGE SCALE GENOMIC DNA]</scope>
    <source>
        <strain evidence="1">PI 553951</strain>
    </source>
</reference>
<dbReference type="Proteomes" id="UP001457282">
    <property type="component" value="Unassembled WGS sequence"/>
</dbReference>
<evidence type="ECO:0000313" key="1">
    <source>
        <dbReference type="EMBL" id="KAK9922280.1"/>
    </source>
</evidence>
<gene>
    <name evidence="1" type="ORF">M0R45_030752</name>
</gene>